<dbReference type="EMBL" id="PEZK01000023">
    <property type="protein sequence ID" value="PIU02203.1"/>
    <property type="molecule type" value="Genomic_DNA"/>
</dbReference>
<dbReference type="InterPro" id="IPR002312">
    <property type="entry name" value="Asp/Asn-tRNA-synth_IIb"/>
</dbReference>
<evidence type="ECO:0000256" key="3">
    <source>
        <dbReference type="ARBA" id="ARBA00022840"/>
    </source>
</evidence>
<dbReference type="PANTHER" id="PTHR22594:SF5">
    <property type="entry name" value="ASPARTATE--TRNA LIGASE, MITOCHONDRIAL"/>
    <property type="match status" value="1"/>
</dbReference>
<dbReference type="GO" id="GO:0005524">
    <property type="term" value="F:ATP binding"/>
    <property type="evidence" value="ECO:0007669"/>
    <property type="project" value="UniProtKB-KW"/>
</dbReference>
<feature type="domain" description="Aminoacyl-tRNA synthetase class II (D/K/N)" evidence="7">
    <location>
        <begin position="2"/>
        <end position="127"/>
    </location>
</feature>
<evidence type="ECO:0000256" key="2">
    <source>
        <dbReference type="ARBA" id="ARBA00022741"/>
    </source>
</evidence>
<dbReference type="InterPro" id="IPR004364">
    <property type="entry name" value="Aa-tRNA-synt_II"/>
</dbReference>
<reference evidence="9" key="1">
    <citation type="submission" date="2017-09" db="EMBL/GenBank/DDBJ databases">
        <title>Depth-based differentiation of microbial function through sediment-hosted aquifers and enrichment of novel symbionts in the deep terrestrial subsurface.</title>
        <authorList>
            <person name="Probst A.J."/>
            <person name="Ladd B."/>
            <person name="Jarett J.K."/>
            <person name="Geller-Mcgrath D.E."/>
            <person name="Sieber C.M.K."/>
            <person name="Emerson J.B."/>
            <person name="Anantharaman K."/>
            <person name="Thomas B.C."/>
            <person name="Malmstrom R."/>
            <person name="Stieglmeier M."/>
            <person name="Klingl A."/>
            <person name="Woyke T."/>
            <person name="Ryan C.M."/>
            <person name="Banfield J.F."/>
        </authorList>
    </citation>
    <scope>NUCLEOTIDE SEQUENCE [LARGE SCALE GENOMIC DNA]</scope>
</reference>
<dbReference type="Gene3D" id="3.30.930.10">
    <property type="entry name" value="Bira Bifunctional Protein, Domain 2"/>
    <property type="match status" value="1"/>
</dbReference>
<gene>
    <name evidence="8" type="ORF">COT66_01480</name>
</gene>
<dbReference type="Pfam" id="PF00152">
    <property type="entry name" value="tRNA-synt_2"/>
    <property type="match status" value="1"/>
</dbReference>
<name>A0A2M6XAX1_9BACT</name>
<dbReference type="PRINTS" id="PR01042">
    <property type="entry name" value="TRNASYNTHASP"/>
</dbReference>
<organism evidence="8 9">
    <name type="scientific">Candidatus Shapirobacteria bacterium CG09_land_8_20_14_0_10_49_15</name>
    <dbReference type="NCBI Taxonomy" id="1974482"/>
    <lineage>
        <taxon>Bacteria</taxon>
        <taxon>Candidatus Shapironibacteriota</taxon>
    </lineage>
</organism>
<dbReference type="AlphaFoldDB" id="A0A2M6XAX1"/>
<feature type="compositionally biased region" description="Basic and acidic residues" evidence="6">
    <location>
        <begin position="1"/>
        <end position="13"/>
    </location>
</feature>
<keyword evidence="4" id="KW-0648">Protein biosynthesis</keyword>
<evidence type="ECO:0000256" key="6">
    <source>
        <dbReference type="SAM" id="MobiDB-lite"/>
    </source>
</evidence>
<proteinExistence type="predicted"/>
<keyword evidence="1" id="KW-0436">Ligase</keyword>
<feature type="region of interest" description="Disordered" evidence="6">
    <location>
        <begin position="1"/>
        <end position="28"/>
    </location>
</feature>
<evidence type="ECO:0000313" key="9">
    <source>
        <dbReference type="Proteomes" id="UP000231214"/>
    </source>
</evidence>
<evidence type="ECO:0000256" key="4">
    <source>
        <dbReference type="ARBA" id="ARBA00022917"/>
    </source>
</evidence>
<dbReference type="GO" id="GO:0006422">
    <property type="term" value="P:aspartyl-tRNA aminoacylation"/>
    <property type="evidence" value="ECO:0007669"/>
    <property type="project" value="TreeGrafter"/>
</dbReference>
<accession>A0A2M6XAX1</accession>
<comment type="caution">
    <text evidence="8">The sequence shown here is derived from an EMBL/GenBank/DDBJ whole genome shotgun (WGS) entry which is preliminary data.</text>
</comment>
<protein>
    <recommendedName>
        <fullName evidence="7">Aminoacyl-tRNA synthetase class II (D/K/N) domain-containing protein</fullName>
    </recommendedName>
</protein>
<keyword evidence="5" id="KW-0030">Aminoacyl-tRNA synthetase</keyword>
<keyword evidence="3" id="KW-0067">ATP-binding</keyword>
<evidence type="ECO:0000256" key="1">
    <source>
        <dbReference type="ARBA" id="ARBA00022598"/>
    </source>
</evidence>
<dbReference type="InterPro" id="IPR045864">
    <property type="entry name" value="aa-tRNA-synth_II/BPL/LPL"/>
</dbReference>
<dbReference type="GO" id="GO:0004815">
    <property type="term" value="F:aspartate-tRNA ligase activity"/>
    <property type="evidence" value="ECO:0007669"/>
    <property type="project" value="TreeGrafter"/>
</dbReference>
<dbReference type="Proteomes" id="UP000231214">
    <property type="component" value="Unassembled WGS sequence"/>
</dbReference>
<evidence type="ECO:0000313" key="8">
    <source>
        <dbReference type="EMBL" id="PIU02203.1"/>
    </source>
</evidence>
<dbReference type="SUPFAM" id="SSF55681">
    <property type="entry name" value="Class II aaRS and biotin synthetases"/>
    <property type="match status" value="1"/>
</dbReference>
<evidence type="ECO:0000256" key="5">
    <source>
        <dbReference type="ARBA" id="ARBA00023146"/>
    </source>
</evidence>
<sequence>MDFPLFEKTETRQLRPSHHPFTAPKDEDLPLLDQDPVKVRSWQHDLVCNGHEIAGGSLRITDPQVQHKIFEILGHTQQEIQQKFGHLLEAFRYGVPPHGGIAFGIDRALAVFLGEPSLREVMAFPLNASGQTAVMDAPSPADAAQLKELAINVRK</sequence>
<keyword evidence="2" id="KW-0547">Nucleotide-binding</keyword>
<evidence type="ECO:0000259" key="7">
    <source>
        <dbReference type="Pfam" id="PF00152"/>
    </source>
</evidence>
<dbReference type="PANTHER" id="PTHR22594">
    <property type="entry name" value="ASPARTYL/LYSYL-TRNA SYNTHETASE"/>
    <property type="match status" value="1"/>
</dbReference>